<proteinExistence type="predicted"/>
<evidence type="ECO:0000313" key="2">
    <source>
        <dbReference type="EMBL" id="KAJ1360288.1"/>
    </source>
</evidence>
<comment type="caution">
    <text evidence="2">The sequence shown here is derived from an EMBL/GenBank/DDBJ whole genome shotgun (WGS) entry which is preliminary data.</text>
</comment>
<sequence>MYCYETTKTFGTYHVPGADRVGAEDFHELGLLIKTLRKLNHIGFWNAPEKLFATMAKLDLRFETLQFGQLNQSLTRLCSFDSIMQALFKFNQPKYDCYELHVSHLKMYLHAMPVVSLEYYLPHLMMGVNDALYSIKSFDLFVHCAFSATMRSSWMLDGRQKNSRLKFRCLTHFSLHIDGFCVFDDLDCHLPASLSSISISISLPSIGASKSVASLLNFIERLADVNAYPDLEELHLQVWGIRCAEILLNQVTDQLSDLRHLSVIAMPVGEERSRIIDLIRHVSSSCRRLVSLKFSTEMVKLLLDKYGDLWKNNWKLAITLLSKECQLRDSCELGVDDLPHTSGWDDYFLIPHYPKICEAQVFDFSPGCTPDYEKTLKSDSSLSEDLESSANDSFITEDDEVVPEQEEDELDYLEQQLESETERRHERYIRKKSRQLSTSSEAKKKTSEEEDEDIEGLKNPFIDDEASESLNGTESEDVSDAEPEDENPIFSSDEEMLEAAARAVNAQPSHNQGRMNRRRRIIVSDSD</sequence>
<keyword evidence="3" id="KW-1185">Reference proteome</keyword>
<evidence type="ECO:0000256" key="1">
    <source>
        <dbReference type="SAM" id="MobiDB-lite"/>
    </source>
</evidence>
<dbReference type="GO" id="GO:0004792">
    <property type="term" value="F:thiosulfate-cyanide sulfurtransferase activity"/>
    <property type="evidence" value="ECO:0007669"/>
    <property type="project" value="InterPro"/>
</dbReference>
<organism evidence="2 3">
    <name type="scientific">Parelaphostrongylus tenuis</name>
    <name type="common">Meningeal worm</name>
    <dbReference type="NCBI Taxonomy" id="148309"/>
    <lineage>
        <taxon>Eukaryota</taxon>
        <taxon>Metazoa</taxon>
        <taxon>Ecdysozoa</taxon>
        <taxon>Nematoda</taxon>
        <taxon>Chromadorea</taxon>
        <taxon>Rhabditida</taxon>
        <taxon>Rhabditina</taxon>
        <taxon>Rhabditomorpha</taxon>
        <taxon>Strongyloidea</taxon>
        <taxon>Metastrongylidae</taxon>
        <taxon>Parelaphostrongylus</taxon>
    </lineage>
</organism>
<protein>
    <submittedName>
        <fullName evidence="2">Uncharacterized protein</fullName>
    </submittedName>
</protein>
<dbReference type="AlphaFoldDB" id="A0AAD5MR96"/>
<name>A0AAD5MR96_PARTN</name>
<dbReference type="InterPro" id="IPR001307">
    <property type="entry name" value="Thiosulphate_STrfase_CS"/>
</dbReference>
<dbReference type="PROSITE" id="PS00380">
    <property type="entry name" value="RHODANESE_1"/>
    <property type="match status" value="1"/>
</dbReference>
<dbReference type="Proteomes" id="UP001196413">
    <property type="component" value="Unassembled WGS sequence"/>
</dbReference>
<feature type="region of interest" description="Disordered" evidence="1">
    <location>
        <begin position="375"/>
        <end position="527"/>
    </location>
</feature>
<evidence type="ECO:0000313" key="3">
    <source>
        <dbReference type="Proteomes" id="UP001196413"/>
    </source>
</evidence>
<feature type="compositionally biased region" description="Acidic residues" evidence="1">
    <location>
        <begin position="395"/>
        <end position="412"/>
    </location>
</feature>
<reference evidence="2" key="1">
    <citation type="submission" date="2021-06" db="EMBL/GenBank/DDBJ databases">
        <title>Parelaphostrongylus tenuis whole genome reference sequence.</title>
        <authorList>
            <person name="Garwood T.J."/>
            <person name="Larsen P.A."/>
            <person name="Fountain-Jones N.M."/>
            <person name="Garbe J.R."/>
            <person name="Macchietto M.G."/>
            <person name="Kania S.A."/>
            <person name="Gerhold R.W."/>
            <person name="Richards J.E."/>
            <person name="Wolf T.M."/>
        </authorList>
    </citation>
    <scope>NUCLEOTIDE SEQUENCE</scope>
    <source>
        <strain evidence="2">MNPRO001-30</strain>
        <tissue evidence="2">Meninges</tissue>
    </source>
</reference>
<feature type="compositionally biased region" description="Acidic residues" evidence="1">
    <location>
        <begin position="474"/>
        <end position="497"/>
    </location>
</feature>
<accession>A0AAD5MR96</accession>
<gene>
    <name evidence="2" type="ORF">KIN20_019218</name>
</gene>
<dbReference type="EMBL" id="JAHQIW010003835">
    <property type="protein sequence ID" value="KAJ1360288.1"/>
    <property type="molecule type" value="Genomic_DNA"/>
</dbReference>